<feature type="region of interest" description="Disordered" evidence="1">
    <location>
        <begin position="201"/>
        <end position="323"/>
    </location>
</feature>
<dbReference type="Proteomes" id="UP000753256">
    <property type="component" value="Unassembled WGS sequence"/>
</dbReference>
<evidence type="ECO:0000256" key="1">
    <source>
        <dbReference type="SAM" id="MobiDB-lite"/>
    </source>
</evidence>
<keyword evidence="2" id="KW-0472">Membrane</keyword>
<feature type="compositionally biased region" description="Gly residues" evidence="1">
    <location>
        <begin position="276"/>
        <end position="286"/>
    </location>
</feature>
<feature type="compositionally biased region" description="Gly residues" evidence="1">
    <location>
        <begin position="256"/>
        <end position="265"/>
    </location>
</feature>
<gene>
    <name evidence="3" type="ORF">K8V70_07515</name>
</gene>
<feature type="transmembrane region" description="Helical" evidence="2">
    <location>
        <begin position="44"/>
        <end position="66"/>
    </location>
</feature>
<evidence type="ECO:0000256" key="2">
    <source>
        <dbReference type="SAM" id="Phobius"/>
    </source>
</evidence>
<feature type="compositionally biased region" description="Low complexity" evidence="1">
    <location>
        <begin position="266"/>
        <end position="275"/>
    </location>
</feature>
<accession>A0A921IUR4</accession>
<feature type="compositionally biased region" description="Low complexity" evidence="1">
    <location>
        <begin position="229"/>
        <end position="239"/>
    </location>
</feature>
<reference evidence="3" key="2">
    <citation type="submission" date="2021-09" db="EMBL/GenBank/DDBJ databases">
        <authorList>
            <person name="Gilroy R."/>
        </authorList>
    </citation>
    <scope>NUCLEOTIDE SEQUENCE</scope>
    <source>
        <strain evidence="3">ChiHjej13B12-9602</strain>
    </source>
</reference>
<dbReference type="EMBL" id="DYUZ01000029">
    <property type="protein sequence ID" value="HJG37689.1"/>
    <property type="molecule type" value="Genomic_DNA"/>
</dbReference>
<keyword evidence="2" id="KW-0812">Transmembrane</keyword>
<feature type="transmembrane region" description="Helical" evidence="2">
    <location>
        <begin position="72"/>
        <end position="93"/>
    </location>
</feature>
<comment type="caution">
    <text evidence="3">The sequence shown here is derived from an EMBL/GenBank/DDBJ whole genome shotgun (WGS) entry which is preliminary data.</text>
</comment>
<feature type="compositionally biased region" description="Low complexity" evidence="1">
    <location>
        <begin position="287"/>
        <end position="297"/>
    </location>
</feature>
<evidence type="ECO:0000313" key="3">
    <source>
        <dbReference type="EMBL" id="HJG37689.1"/>
    </source>
</evidence>
<evidence type="ECO:0000313" key="4">
    <source>
        <dbReference type="Proteomes" id="UP000753256"/>
    </source>
</evidence>
<name>A0A921IUR4_9ACTN</name>
<organism evidence="3 4">
    <name type="scientific">Enorma phocaeensis</name>
    <dbReference type="NCBI Taxonomy" id="1871019"/>
    <lineage>
        <taxon>Bacteria</taxon>
        <taxon>Bacillati</taxon>
        <taxon>Actinomycetota</taxon>
        <taxon>Coriobacteriia</taxon>
        <taxon>Coriobacteriales</taxon>
        <taxon>Coriobacteriaceae</taxon>
        <taxon>Enorma</taxon>
    </lineage>
</organism>
<feature type="transmembrane region" description="Helical" evidence="2">
    <location>
        <begin position="173"/>
        <end position="194"/>
    </location>
</feature>
<keyword evidence="2" id="KW-1133">Transmembrane helix</keyword>
<dbReference type="AlphaFoldDB" id="A0A921IUR4"/>
<protein>
    <submittedName>
        <fullName evidence="3">Uncharacterized protein</fullName>
    </submittedName>
</protein>
<sequence>MTAYRPDPDDGFTDRQRTRVYRRAAPSEPASIGNTQIMQKEEGLFDGITLPQVIAGAAAAATSVLLASKIGIGGSVIGAAVSSVVTVVSSQLYRKFLTAGARKLRQGKDLLGTSHSGAGASSGNRIGNAAEVGRAYGIDSGASAANGAWHARVAPASLQARAMAERAATQRKVVGFSVLIAVVAVIACVVTILLSTAGEGIGTRPESLFSSSTGSVESETEDEGATQVAPSTADGSTDADATDEPASTDGSASTAGDGGAAGSAGAGTDTDSSEGTGSGTGNGEQDGTGSPSSPSTGEGTGTDFSSGAGAGATSPVQSAAAVR</sequence>
<reference evidence="3" key="1">
    <citation type="journal article" date="2021" name="PeerJ">
        <title>Extensive microbial diversity within the chicken gut microbiome revealed by metagenomics and culture.</title>
        <authorList>
            <person name="Gilroy R."/>
            <person name="Ravi A."/>
            <person name="Getino M."/>
            <person name="Pursley I."/>
            <person name="Horton D.L."/>
            <person name="Alikhan N.F."/>
            <person name="Baker D."/>
            <person name="Gharbi K."/>
            <person name="Hall N."/>
            <person name="Watson M."/>
            <person name="Adriaenssens E.M."/>
            <person name="Foster-Nyarko E."/>
            <person name="Jarju S."/>
            <person name="Secka A."/>
            <person name="Antonio M."/>
            <person name="Oren A."/>
            <person name="Chaudhuri R.R."/>
            <person name="La Ragione R."/>
            <person name="Hildebrand F."/>
            <person name="Pallen M.J."/>
        </authorList>
    </citation>
    <scope>NUCLEOTIDE SEQUENCE</scope>
    <source>
        <strain evidence="3">ChiHjej13B12-9602</strain>
    </source>
</reference>
<feature type="compositionally biased region" description="Low complexity" evidence="1">
    <location>
        <begin position="206"/>
        <end position="217"/>
    </location>
</feature>
<dbReference type="RefSeq" id="WP_273190601.1">
    <property type="nucleotide sequence ID" value="NZ_DYUZ01000029.1"/>
</dbReference>
<proteinExistence type="predicted"/>